<dbReference type="InterPro" id="IPR008979">
    <property type="entry name" value="Galactose-bd-like_sf"/>
</dbReference>
<name>A0A9D2NEI7_9FIRM</name>
<dbReference type="GO" id="GO:0005975">
    <property type="term" value="P:carbohydrate metabolic process"/>
    <property type="evidence" value="ECO:0007669"/>
    <property type="project" value="InterPro"/>
</dbReference>
<dbReference type="EMBL" id="DWWS01000006">
    <property type="protein sequence ID" value="HJC22264.1"/>
    <property type="molecule type" value="Genomic_DNA"/>
</dbReference>
<dbReference type="PANTHER" id="PTHR42732:SF1">
    <property type="entry name" value="BETA-MANNOSIDASE"/>
    <property type="match status" value="1"/>
</dbReference>
<dbReference type="InterPro" id="IPR051913">
    <property type="entry name" value="GH2_Domain-Containing"/>
</dbReference>
<dbReference type="InterPro" id="IPR036156">
    <property type="entry name" value="Beta-gal/glucu_dom_sf"/>
</dbReference>
<accession>A0A9D2NEI7</accession>
<dbReference type="SUPFAM" id="SSF51445">
    <property type="entry name" value="(Trans)glycosidases"/>
    <property type="match status" value="1"/>
</dbReference>
<dbReference type="Gene3D" id="3.20.20.80">
    <property type="entry name" value="Glycosidases"/>
    <property type="match status" value="1"/>
</dbReference>
<dbReference type="InterPro" id="IPR040605">
    <property type="entry name" value="Glyco_hydro2_dom5"/>
</dbReference>
<evidence type="ECO:0000256" key="2">
    <source>
        <dbReference type="ARBA" id="ARBA00022801"/>
    </source>
</evidence>
<dbReference type="Gene3D" id="2.60.40.10">
    <property type="entry name" value="Immunoglobulins"/>
    <property type="match status" value="3"/>
</dbReference>
<evidence type="ECO:0000256" key="4">
    <source>
        <dbReference type="SAM" id="MobiDB-lite"/>
    </source>
</evidence>
<feature type="domain" description="Glycoside hydrolase family 2 catalytic" evidence="6">
    <location>
        <begin position="320"/>
        <end position="486"/>
    </location>
</feature>
<organism evidence="10 11">
    <name type="scientific">Candidatus Eisenbergiella merdavium</name>
    <dbReference type="NCBI Taxonomy" id="2838551"/>
    <lineage>
        <taxon>Bacteria</taxon>
        <taxon>Bacillati</taxon>
        <taxon>Bacillota</taxon>
        <taxon>Clostridia</taxon>
        <taxon>Lachnospirales</taxon>
        <taxon>Lachnospiraceae</taxon>
        <taxon>Eisenbergiella</taxon>
    </lineage>
</organism>
<feature type="region of interest" description="Disordered" evidence="4">
    <location>
        <begin position="239"/>
        <end position="263"/>
    </location>
</feature>
<dbReference type="PANTHER" id="PTHR42732">
    <property type="entry name" value="BETA-GALACTOSIDASE"/>
    <property type="match status" value="1"/>
</dbReference>
<feature type="domain" description="DUF4982" evidence="8">
    <location>
        <begin position="644"/>
        <end position="723"/>
    </location>
</feature>
<dbReference type="Pfam" id="PF18565">
    <property type="entry name" value="Glyco_hydro2_C5"/>
    <property type="match status" value="1"/>
</dbReference>
<keyword evidence="2" id="KW-0378">Hydrolase</keyword>
<gene>
    <name evidence="10" type="ORF">H9761_00995</name>
</gene>
<reference evidence="10" key="1">
    <citation type="journal article" date="2021" name="PeerJ">
        <title>Extensive microbial diversity within the chicken gut microbiome revealed by metagenomics and culture.</title>
        <authorList>
            <person name="Gilroy R."/>
            <person name="Ravi A."/>
            <person name="Getino M."/>
            <person name="Pursley I."/>
            <person name="Horton D.L."/>
            <person name="Alikhan N.F."/>
            <person name="Baker D."/>
            <person name="Gharbi K."/>
            <person name="Hall N."/>
            <person name="Watson M."/>
            <person name="Adriaenssens E.M."/>
            <person name="Foster-Nyarko E."/>
            <person name="Jarju S."/>
            <person name="Secka A."/>
            <person name="Antonio M."/>
            <person name="Oren A."/>
            <person name="Chaudhuri R.R."/>
            <person name="La Ragione R."/>
            <person name="Hildebrand F."/>
            <person name="Pallen M.J."/>
        </authorList>
    </citation>
    <scope>NUCLEOTIDE SEQUENCE</scope>
    <source>
        <strain evidence="10">USAMLcec2-132</strain>
    </source>
</reference>
<evidence type="ECO:0000313" key="10">
    <source>
        <dbReference type="EMBL" id="HJC22264.1"/>
    </source>
</evidence>
<evidence type="ECO:0000313" key="11">
    <source>
        <dbReference type="Proteomes" id="UP000823891"/>
    </source>
</evidence>
<dbReference type="PROSITE" id="PS00608">
    <property type="entry name" value="GLYCOSYL_HYDROL_F2_2"/>
    <property type="match status" value="1"/>
</dbReference>
<dbReference type="PRINTS" id="PR00132">
    <property type="entry name" value="GLHYDRLASE2"/>
</dbReference>
<evidence type="ECO:0000256" key="1">
    <source>
        <dbReference type="ARBA" id="ARBA00007401"/>
    </source>
</evidence>
<evidence type="ECO:0000259" key="9">
    <source>
        <dbReference type="Pfam" id="PF18565"/>
    </source>
</evidence>
<dbReference type="InterPro" id="IPR006103">
    <property type="entry name" value="Glyco_hydro_2_cat"/>
</dbReference>
<dbReference type="Proteomes" id="UP000823891">
    <property type="component" value="Unassembled WGS sequence"/>
</dbReference>
<reference evidence="10" key="2">
    <citation type="submission" date="2021-04" db="EMBL/GenBank/DDBJ databases">
        <authorList>
            <person name="Gilroy R."/>
        </authorList>
    </citation>
    <scope>NUCLEOTIDE SEQUENCE</scope>
    <source>
        <strain evidence="10">USAMLcec2-132</strain>
    </source>
</reference>
<evidence type="ECO:0000259" key="5">
    <source>
        <dbReference type="Pfam" id="PF00703"/>
    </source>
</evidence>
<dbReference type="InterPro" id="IPR013783">
    <property type="entry name" value="Ig-like_fold"/>
</dbReference>
<evidence type="ECO:0000259" key="7">
    <source>
        <dbReference type="Pfam" id="PF02837"/>
    </source>
</evidence>
<dbReference type="InterPro" id="IPR006101">
    <property type="entry name" value="Glyco_hydro_2"/>
</dbReference>
<feature type="domain" description="Glycoside hydrolase family 2 immunoglobulin-like beta-sandwich" evidence="5">
    <location>
        <begin position="246"/>
        <end position="312"/>
    </location>
</feature>
<dbReference type="Pfam" id="PF16355">
    <property type="entry name" value="DUF4982"/>
    <property type="match status" value="1"/>
</dbReference>
<evidence type="ECO:0000259" key="6">
    <source>
        <dbReference type="Pfam" id="PF02836"/>
    </source>
</evidence>
<dbReference type="InterPro" id="IPR032311">
    <property type="entry name" value="DUF4982"/>
</dbReference>
<dbReference type="AlphaFoldDB" id="A0A9D2NEI7"/>
<protein>
    <submittedName>
        <fullName evidence="10">DUF4982 domain-containing protein</fullName>
    </submittedName>
</protein>
<evidence type="ECO:0000259" key="8">
    <source>
        <dbReference type="Pfam" id="PF16355"/>
    </source>
</evidence>
<dbReference type="Pfam" id="PF02836">
    <property type="entry name" value="Glyco_hydro_2_C"/>
    <property type="match status" value="1"/>
</dbReference>
<dbReference type="GO" id="GO:0004553">
    <property type="term" value="F:hydrolase activity, hydrolyzing O-glycosyl compounds"/>
    <property type="evidence" value="ECO:0007669"/>
    <property type="project" value="InterPro"/>
</dbReference>
<dbReference type="InterPro" id="IPR023232">
    <property type="entry name" value="Glyco_hydro_2_AS"/>
</dbReference>
<dbReference type="Pfam" id="PF00703">
    <property type="entry name" value="Glyco_hydro_2"/>
    <property type="match status" value="1"/>
</dbReference>
<keyword evidence="3" id="KW-0326">Glycosidase</keyword>
<dbReference type="InterPro" id="IPR006102">
    <property type="entry name" value="Ig-like_GH2"/>
</dbReference>
<evidence type="ECO:0000256" key="3">
    <source>
        <dbReference type="ARBA" id="ARBA00023295"/>
    </source>
</evidence>
<feature type="domain" description="Glycoside hydrolase family 2" evidence="9">
    <location>
        <begin position="736"/>
        <end position="836"/>
    </location>
</feature>
<feature type="domain" description="Glycosyl hydrolases family 2 sugar binding" evidence="7">
    <location>
        <begin position="73"/>
        <end position="169"/>
    </location>
</feature>
<dbReference type="InterPro" id="IPR017853">
    <property type="entry name" value="GH"/>
</dbReference>
<sequence>MYLTGNEVRKKESFNLDWYFCHERDAACKERQGGRPVLEKGDKGLRPVKLPHDWSLDYPFSQDAVSCGSGGYAETGTGWYRKVFRVAPEAVREGRVILRFDGAYMLARVWLNGTELGRHVYGYTPFEWDVTGLLKADGEENIVEVEVDNSAQPNSRWYSGSGITRDVWLIGVRPVHIASYGVFVRCEDVTEEEAALVVETRVAGTGAGADGRVCVKSCVYAPAGALCAEAETAEAQKAASSEGAGATGKTAVPGETAVSEKTAEEEQTFVQRIRIASPALWSAQHPFLYQVKVSVWTDGEKQDEVIVPAGIRSVFFDSEKGFLINGRREKLNGVCVHHDGGSMGAAVPAQIWERRLEKLKSMGVNAVRMSHNPPDPALLELCDRMGFYVMDEAFDEWRILKGKELGSNTHESRGYSEWFEECHEEDLTVMLLRDRNHPCIVIWSIGNEVPDQTAPEGYLTARSLKALCKKLVPGCFVTQANDQICAEPRAAREEFLDELDVVGYNYVGRWRTRAETLYDDDKRARPDRCVIGTENGGLGGVRGEYSLRMSENAGWWKRPYYSAPVAVGKLLHFTMVHDYVAGDFMWTGIDYLGEAHWPARSASAGVLDTCGFEKDSFYFYKSIWKREEPMVHLLPHWNLDVEQGTILPVLGYTSCDSAELFLNGKSYGRKAYAYPDYGMTERYGHFDREPEPVNTDDLFLSWDVPYEPGCIELVGYRDGKEAARHTVRTAGRPAVLRAACYREKAKADGQDVAQIEIWVEDEEGNFCPQSDALLSVSLEGPAELIGLDNGNPEGKESMRGKQMHAFHGRALAVIRSAKEAGDATVSIRAEGLAECAVRVTFA</sequence>
<dbReference type="Pfam" id="PF02837">
    <property type="entry name" value="Glyco_hydro_2_N"/>
    <property type="match status" value="1"/>
</dbReference>
<dbReference type="Gene3D" id="2.60.120.260">
    <property type="entry name" value="Galactose-binding domain-like"/>
    <property type="match status" value="1"/>
</dbReference>
<dbReference type="SUPFAM" id="SSF49303">
    <property type="entry name" value="beta-Galactosidase/glucuronidase domain"/>
    <property type="match status" value="1"/>
</dbReference>
<dbReference type="InterPro" id="IPR006104">
    <property type="entry name" value="Glyco_hydro_2_N"/>
</dbReference>
<dbReference type="SUPFAM" id="SSF49785">
    <property type="entry name" value="Galactose-binding domain-like"/>
    <property type="match status" value="1"/>
</dbReference>
<proteinExistence type="inferred from homology"/>
<comment type="caution">
    <text evidence="10">The sequence shown here is derived from an EMBL/GenBank/DDBJ whole genome shotgun (WGS) entry which is preliminary data.</text>
</comment>
<comment type="similarity">
    <text evidence="1">Belongs to the glycosyl hydrolase 2 family.</text>
</comment>